<dbReference type="SUPFAM" id="SSF50494">
    <property type="entry name" value="Trypsin-like serine proteases"/>
    <property type="match status" value="1"/>
</dbReference>
<accession>A0A7E4V6H8</accession>
<organism evidence="2 3">
    <name type="scientific">Panagrellus redivivus</name>
    <name type="common">Microworm</name>
    <dbReference type="NCBI Taxonomy" id="6233"/>
    <lineage>
        <taxon>Eukaryota</taxon>
        <taxon>Metazoa</taxon>
        <taxon>Ecdysozoa</taxon>
        <taxon>Nematoda</taxon>
        <taxon>Chromadorea</taxon>
        <taxon>Rhabditida</taxon>
        <taxon>Tylenchina</taxon>
        <taxon>Panagrolaimomorpha</taxon>
        <taxon>Panagrolaimoidea</taxon>
        <taxon>Panagrolaimidae</taxon>
        <taxon>Panagrellus</taxon>
    </lineage>
</organism>
<keyword evidence="2" id="KW-1185">Reference proteome</keyword>
<keyword evidence="1" id="KW-0732">Signal</keyword>
<dbReference type="InterPro" id="IPR009003">
    <property type="entry name" value="Peptidase_S1_PA"/>
</dbReference>
<feature type="chain" id="PRO_5028833563" evidence="1">
    <location>
        <begin position="20"/>
        <end position="275"/>
    </location>
</feature>
<name>A0A7E4V6H8_PANRE</name>
<protein>
    <submittedName>
        <fullName evidence="3">Peptidase S1 domain-containing protein</fullName>
    </submittedName>
</protein>
<evidence type="ECO:0000313" key="3">
    <source>
        <dbReference type="WBParaSite" id="Pan_g17195.t1"/>
    </source>
</evidence>
<evidence type="ECO:0000256" key="1">
    <source>
        <dbReference type="SAM" id="SignalP"/>
    </source>
</evidence>
<reference evidence="2" key="1">
    <citation type="journal article" date="2013" name="Genetics">
        <title>The draft genome and transcriptome of Panagrellus redivivus are shaped by the harsh demands of a free-living lifestyle.</title>
        <authorList>
            <person name="Srinivasan J."/>
            <person name="Dillman A.R."/>
            <person name="Macchietto M.G."/>
            <person name="Heikkinen L."/>
            <person name="Lakso M."/>
            <person name="Fracchia K.M."/>
            <person name="Antoshechkin I."/>
            <person name="Mortazavi A."/>
            <person name="Wong G."/>
            <person name="Sternberg P.W."/>
        </authorList>
    </citation>
    <scope>NUCLEOTIDE SEQUENCE [LARGE SCALE GENOMIC DNA]</scope>
    <source>
        <strain evidence="2">MT8872</strain>
    </source>
</reference>
<dbReference type="WBParaSite" id="Pan_g17195.t1">
    <property type="protein sequence ID" value="Pan_g17195.t1"/>
    <property type="gene ID" value="Pan_g17195"/>
</dbReference>
<proteinExistence type="predicted"/>
<reference evidence="3" key="2">
    <citation type="submission" date="2020-10" db="UniProtKB">
        <authorList>
            <consortium name="WormBaseParasite"/>
        </authorList>
    </citation>
    <scope>IDENTIFICATION</scope>
</reference>
<feature type="signal peptide" evidence="1">
    <location>
        <begin position="1"/>
        <end position="19"/>
    </location>
</feature>
<dbReference type="AlphaFoldDB" id="A0A7E4V6H8"/>
<sequence>MRAVGIALFVFCIFPLTSGLKTKYYVNGQNQEYECVDDSSDTSNLCELIEACADHDEVAHCKEQVLLAVFKDNKFYAKAFGVVIGNKYVLTTVSSRIPKFFTREEWVAINSPHGYMLTSSQLRPAVKFGRYNLTAWHDLAVFELAWKNGNFGFATSIRELQPGEIPWGVDTGSSGKGVKYDKLKMGTDAECTQAFATEEPHFNKEIMYCAKDEHYNVANNKNTVRTLGSGVVAGSDRKIVGLKSLYSTRSNYFIIVKVAKFCGWLKEISNNDIDC</sequence>
<evidence type="ECO:0000313" key="2">
    <source>
        <dbReference type="Proteomes" id="UP000492821"/>
    </source>
</evidence>
<dbReference type="Proteomes" id="UP000492821">
    <property type="component" value="Unassembled WGS sequence"/>
</dbReference>